<evidence type="ECO:0000256" key="2">
    <source>
        <dbReference type="ARBA" id="ARBA00022490"/>
    </source>
</evidence>
<dbReference type="GO" id="GO:0005975">
    <property type="term" value="P:carbohydrate metabolic process"/>
    <property type="evidence" value="ECO:0007669"/>
    <property type="project" value="UniProtKB-ARBA"/>
</dbReference>
<dbReference type="SUPFAM" id="SSF53474">
    <property type="entry name" value="alpha/beta-Hydrolases"/>
    <property type="match status" value="1"/>
</dbReference>
<dbReference type="Gene3D" id="2.60.40.10">
    <property type="entry name" value="Immunoglobulins"/>
    <property type="match status" value="1"/>
</dbReference>
<dbReference type="PANTHER" id="PTHR48098:SF3">
    <property type="entry name" value="IRON(III) ENTEROBACTIN ESTERASE"/>
    <property type="match status" value="1"/>
</dbReference>
<evidence type="ECO:0000259" key="5">
    <source>
        <dbReference type="Pfam" id="PF11806"/>
    </source>
</evidence>
<name>A0A1C5H7I6_9ACTN</name>
<reference evidence="6 7" key="1">
    <citation type="submission" date="2016-06" db="EMBL/GenBank/DDBJ databases">
        <authorList>
            <person name="Kjaerup R.B."/>
            <person name="Dalgaard T.S."/>
            <person name="Juul-Madsen H.R."/>
        </authorList>
    </citation>
    <scope>NUCLEOTIDE SEQUENCE [LARGE SCALE GENOMIC DNA]</scope>
    <source>
        <strain evidence="6 7">DSM 45097</strain>
    </source>
</reference>
<dbReference type="NCBIfam" id="NF007758">
    <property type="entry name" value="PRK10439.1"/>
    <property type="match status" value="1"/>
</dbReference>
<dbReference type="GO" id="GO:0008849">
    <property type="term" value="F:enterochelin esterase activity"/>
    <property type="evidence" value="ECO:0007669"/>
    <property type="project" value="InterPro"/>
</dbReference>
<keyword evidence="3" id="KW-0378">Hydrolase</keyword>
<gene>
    <name evidence="6" type="ORF">GA0074704_1200</name>
</gene>
<dbReference type="RefSeq" id="WP_088969572.1">
    <property type="nucleotide sequence ID" value="NZ_JBHLYF010000014.1"/>
</dbReference>
<dbReference type="AlphaFoldDB" id="A0A1C5H7I6"/>
<evidence type="ECO:0000313" key="6">
    <source>
        <dbReference type="EMBL" id="SCG41964.1"/>
    </source>
</evidence>
<dbReference type="InterPro" id="IPR000801">
    <property type="entry name" value="Esterase-like"/>
</dbReference>
<accession>A0A1C5H7I6</accession>
<dbReference type="Proteomes" id="UP000198210">
    <property type="component" value="Chromosome I"/>
</dbReference>
<dbReference type="Gene3D" id="3.40.50.1820">
    <property type="entry name" value="alpha/beta hydrolase"/>
    <property type="match status" value="1"/>
</dbReference>
<dbReference type="Pfam" id="PF00756">
    <property type="entry name" value="Esterase"/>
    <property type="match status" value="1"/>
</dbReference>
<comment type="similarity">
    <text evidence="4">Belongs to the Fes family.</text>
</comment>
<evidence type="ECO:0000256" key="4">
    <source>
        <dbReference type="ARBA" id="ARBA00024201"/>
    </source>
</evidence>
<dbReference type="GO" id="GO:0005506">
    <property type="term" value="F:iron ion binding"/>
    <property type="evidence" value="ECO:0007669"/>
    <property type="project" value="InterPro"/>
</dbReference>
<evidence type="ECO:0000256" key="1">
    <source>
        <dbReference type="ARBA" id="ARBA00004496"/>
    </source>
</evidence>
<dbReference type="InterPro" id="IPR013783">
    <property type="entry name" value="Ig-like_fold"/>
</dbReference>
<sequence length="415" mass="46873">MIVPTRSHTDQRIVQLAAAVEAGDDTALETFWKTVAADGSPLMEPMPDDESKTLVTFLWRDPGDTRNVLVLFYSAPTQNGFDEILMERLPGTDLWFKTYVLPSDLRTTYLLSVNDSLEPYGTYAEVLARIPGYRPDPLNPREVTILDDLVVSVLELPQAPKQPWNIARRGVPKGKNHMHLLDSEILGTQHHITVHTPPGYDPDNAEAYPLFVLFDGWAYFNFAATPTVLDNLLYAKRIPPFVLVMHSNTDQAIRARELTCHEPFADFLARELIPFLRENYRVTDDPAQTYVGGSCFGGLAAAYVAYKLPEIFGNVISQSGSFWWPERETPETEMEWLTRQFAESPKLPIRFSMEVGSLEAAIVEFDQLATNRNLRDVLLEKGYEVDYSEYSGGHDMITWRGTLVNRLLALAARKG</sequence>
<organism evidence="6 7">
    <name type="scientific">Micromonospora siamensis</name>
    <dbReference type="NCBI Taxonomy" id="299152"/>
    <lineage>
        <taxon>Bacteria</taxon>
        <taxon>Bacillati</taxon>
        <taxon>Actinomycetota</taxon>
        <taxon>Actinomycetes</taxon>
        <taxon>Micromonosporales</taxon>
        <taxon>Micromonosporaceae</taxon>
        <taxon>Micromonospora</taxon>
    </lineage>
</organism>
<dbReference type="GO" id="GO:0005737">
    <property type="term" value="C:cytoplasm"/>
    <property type="evidence" value="ECO:0007669"/>
    <property type="project" value="UniProtKB-SubCell"/>
</dbReference>
<keyword evidence="7" id="KW-1185">Reference proteome</keyword>
<dbReference type="InterPro" id="IPR050583">
    <property type="entry name" value="Mycobacterial_A85_antigen"/>
</dbReference>
<dbReference type="SUPFAM" id="SSF81296">
    <property type="entry name" value="E set domains"/>
    <property type="match status" value="1"/>
</dbReference>
<evidence type="ECO:0000313" key="7">
    <source>
        <dbReference type="Proteomes" id="UP000198210"/>
    </source>
</evidence>
<dbReference type="EMBL" id="LT607751">
    <property type="protein sequence ID" value="SCG41964.1"/>
    <property type="molecule type" value="Genomic_DNA"/>
</dbReference>
<dbReference type="InterPro" id="IPR021764">
    <property type="entry name" value="Enterochelin_esterase_N"/>
</dbReference>
<protein>
    <submittedName>
        <fullName evidence="6">Enterochelin esterase</fullName>
    </submittedName>
</protein>
<proteinExistence type="inferred from homology"/>
<dbReference type="GO" id="GO:0006826">
    <property type="term" value="P:iron ion transport"/>
    <property type="evidence" value="ECO:0007669"/>
    <property type="project" value="InterPro"/>
</dbReference>
<feature type="domain" description="Enterochelin esterase N-terminal" evidence="5">
    <location>
        <begin position="55"/>
        <end position="164"/>
    </location>
</feature>
<comment type="subcellular location">
    <subcellularLocation>
        <location evidence="1">Cytoplasm</location>
    </subcellularLocation>
</comment>
<evidence type="ECO:0000256" key="3">
    <source>
        <dbReference type="ARBA" id="ARBA00022801"/>
    </source>
</evidence>
<dbReference type="PANTHER" id="PTHR48098">
    <property type="entry name" value="ENTEROCHELIN ESTERASE-RELATED"/>
    <property type="match status" value="1"/>
</dbReference>
<keyword evidence="2" id="KW-0963">Cytoplasm</keyword>
<dbReference type="InterPro" id="IPR029058">
    <property type="entry name" value="AB_hydrolase_fold"/>
</dbReference>
<dbReference type="Pfam" id="PF11806">
    <property type="entry name" value="Enterochelin_N"/>
    <property type="match status" value="1"/>
</dbReference>
<dbReference type="InterPro" id="IPR014756">
    <property type="entry name" value="Ig_E-set"/>
</dbReference>